<dbReference type="PANTHER" id="PTHR44329">
    <property type="entry name" value="SERINE/THREONINE-PROTEIN KINASE TNNI3K-RELATED"/>
    <property type="match status" value="1"/>
</dbReference>
<evidence type="ECO:0000259" key="6">
    <source>
        <dbReference type="PROSITE" id="PS50011"/>
    </source>
</evidence>
<proteinExistence type="predicted"/>
<evidence type="ECO:0000313" key="7">
    <source>
        <dbReference type="EMBL" id="KAJ7614116.1"/>
    </source>
</evidence>
<dbReference type="PROSITE" id="PS50011">
    <property type="entry name" value="PROTEIN_KINASE_DOM"/>
    <property type="match status" value="1"/>
</dbReference>
<dbReference type="Gene3D" id="1.10.510.10">
    <property type="entry name" value="Transferase(Phosphotransferase) domain 1"/>
    <property type="match status" value="1"/>
</dbReference>
<keyword evidence="2" id="KW-0547">Nucleotide-binding</keyword>
<keyword evidence="8" id="KW-1185">Reference proteome</keyword>
<dbReference type="InterPro" id="IPR000719">
    <property type="entry name" value="Prot_kinase_dom"/>
</dbReference>
<dbReference type="PANTHER" id="PTHR44329:SF288">
    <property type="entry name" value="MITOGEN-ACTIVATED PROTEIN KINASE KINASE KINASE 20"/>
    <property type="match status" value="1"/>
</dbReference>
<protein>
    <recommendedName>
        <fullName evidence="6">Protein kinase domain-containing protein</fullName>
    </recommendedName>
</protein>
<evidence type="ECO:0000256" key="4">
    <source>
        <dbReference type="ARBA" id="ARBA00022840"/>
    </source>
</evidence>
<feature type="domain" description="Protein kinase" evidence="6">
    <location>
        <begin position="576"/>
        <end position="837"/>
    </location>
</feature>
<feature type="region of interest" description="Disordered" evidence="5">
    <location>
        <begin position="1"/>
        <end position="21"/>
    </location>
</feature>
<dbReference type="GO" id="GO:0004674">
    <property type="term" value="F:protein serine/threonine kinase activity"/>
    <property type="evidence" value="ECO:0007669"/>
    <property type="project" value="TreeGrafter"/>
</dbReference>
<organism evidence="7 8">
    <name type="scientific">Roridomyces roridus</name>
    <dbReference type="NCBI Taxonomy" id="1738132"/>
    <lineage>
        <taxon>Eukaryota</taxon>
        <taxon>Fungi</taxon>
        <taxon>Dikarya</taxon>
        <taxon>Basidiomycota</taxon>
        <taxon>Agaricomycotina</taxon>
        <taxon>Agaricomycetes</taxon>
        <taxon>Agaricomycetidae</taxon>
        <taxon>Agaricales</taxon>
        <taxon>Marasmiineae</taxon>
        <taxon>Mycenaceae</taxon>
        <taxon>Roridomyces</taxon>
    </lineage>
</organism>
<sequence length="906" mass="99898">MEVATPADGSVVASPPPRPAQMFTEASGLDLTGSHFTNVSGDMHIHHHATPSTSTPGFIPQGSRSQVLPAPSRQDVLYSDSESYCSQLLRCGRGFPLYLPGPGGNFPPEYQRHGVSIGDVGSVTPRGGFDFLFNIYLPVDDPVNVIGTPENFCPLTPRYVSGDITPVEYSAEDYVSTRSSLVKLDTGPQPIDFAAMESFVFDCCGPQGAVLTIPLGSHVEELVNVANMKRYARENAESWYQYANGARGRQLTNGSLYLVTGWEKALIWGRASFQDLSAQSTFRLAFEPTPTARPGPSMDDHYNYGYRWTAAGPARTKSYGSLPQTAPLNQTVFIHGYSISLGSSIWGKFFKDVQISQIVDSRLGRHNKDWVPYGPQGFSISWALGFSGGGGSGRGTQYAGEQQGGGGGGDVRNDVGIADIAPTKQLFRPSQVINDYILRKCPDAEVVMTHDDDWRDILRSDGTATYSDEAAIELLYRACETFTLVEEDGLATIRRPDPVREIIERLSKLFRDNQEWYTRFLACRSASAQWLLDRLQDLLDCDASSAPTDRHRLVEALLRLSADSGLYPSCVPLPDLGDAIQVGDRAVGDVWMGHLRGQCVAVTVMPGFGDSNIDAVLKGFGRQAIIWRQLSHPNLLPFYGLYKFRHRLCLVSPWMENRDIRAFLKEQMWETDRLLSLILDVALGLEHLHAMHVTYGDLSIDNILVTSSGRVCIADFGLASIFSSIIPLRAPKVRYPAPELHRNGSNKDRRSDIYSFALVVYEILAEPTPFRQLPIESVLMRGGRPSRPPACSGTPALEGLWALVEDCWHADPDSRPTAAQVVERLRGGDIGASESSVQSENDWDSTSISKFRRLLRGKQALPTLDEFENVVYGTVRASQPPGNDFVALCLEMTNRILRENAQVFLL</sequence>
<comment type="caution">
    <text evidence="7">The sequence shown here is derived from an EMBL/GenBank/DDBJ whole genome shotgun (WGS) entry which is preliminary data.</text>
</comment>
<name>A0AAD7FDP7_9AGAR</name>
<dbReference type="EMBL" id="JARKIF010000027">
    <property type="protein sequence ID" value="KAJ7614116.1"/>
    <property type="molecule type" value="Genomic_DNA"/>
</dbReference>
<evidence type="ECO:0000313" key="8">
    <source>
        <dbReference type="Proteomes" id="UP001221142"/>
    </source>
</evidence>
<dbReference type="InterPro" id="IPR001245">
    <property type="entry name" value="Ser-Thr/Tyr_kinase_cat_dom"/>
</dbReference>
<evidence type="ECO:0000256" key="5">
    <source>
        <dbReference type="SAM" id="MobiDB-lite"/>
    </source>
</evidence>
<keyword evidence="1" id="KW-0808">Transferase</keyword>
<keyword evidence="3" id="KW-0418">Kinase</keyword>
<keyword evidence="4" id="KW-0067">ATP-binding</keyword>
<gene>
    <name evidence="7" type="ORF">FB45DRAFT_938019</name>
</gene>
<dbReference type="InterPro" id="IPR051681">
    <property type="entry name" value="Ser/Thr_Kinases-Pseudokinases"/>
</dbReference>
<evidence type="ECO:0000256" key="3">
    <source>
        <dbReference type="ARBA" id="ARBA00022777"/>
    </source>
</evidence>
<dbReference type="SUPFAM" id="SSF56112">
    <property type="entry name" value="Protein kinase-like (PK-like)"/>
    <property type="match status" value="1"/>
</dbReference>
<dbReference type="PROSITE" id="PS00109">
    <property type="entry name" value="PROTEIN_KINASE_TYR"/>
    <property type="match status" value="1"/>
</dbReference>
<reference evidence="7" key="1">
    <citation type="submission" date="2023-03" db="EMBL/GenBank/DDBJ databases">
        <title>Massive genome expansion in bonnet fungi (Mycena s.s.) driven by repeated elements and novel gene families across ecological guilds.</title>
        <authorList>
            <consortium name="Lawrence Berkeley National Laboratory"/>
            <person name="Harder C.B."/>
            <person name="Miyauchi S."/>
            <person name="Viragh M."/>
            <person name="Kuo A."/>
            <person name="Thoen E."/>
            <person name="Andreopoulos B."/>
            <person name="Lu D."/>
            <person name="Skrede I."/>
            <person name="Drula E."/>
            <person name="Henrissat B."/>
            <person name="Morin E."/>
            <person name="Kohler A."/>
            <person name="Barry K."/>
            <person name="LaButti K."/>
            <person name="Morin E."/>
            <person name="Salamov A."/>
            <person name="Lipzen A."/>
            <person name="Mereny Z."/>
            <person name="Hegedus B."/>
            <person name="Baldrian P."/>
            <person name="Stursova M."/>
            <person name="Weitz H."/>
            <person name="Taylor A."/>
            <person name="Grigoriev I.V."/>
            <person name="Nagy L.G."/>
            <person name="Martin F."/>
            <person name="Kauserud H."/>
        </authorList>
    </citation>
    <scope>NUCLEOTIDE SEQUENCE</scope>
    <source>
        <strain evidence="7">9284</strain>
    </source>
</reference>
<dbReference type="AlphaFoldDB" id="A0AAD7FDP7"/>
<evidence type="ECO:0000256" key="1">
    <source>
        <dbReference type="ARBA" id="ARBA00022679"/>
    </source>
</evidence>
<feature type="region of interest" description="Disordered" evidence="5">
    <location>
        <begin position="40"/>
        <end position="64"/>
    </location>
</feature>
<feature type="compositionally biased region" description="Polar residues" evidence="5">
    <location>
        <begin position="50"/>
        <end position="64"/>
    </location>
</feature>
<dbReference type="InterPro" id="IPR008266">
    <property type="entry name" value="Tyr_kinase_AS"/>
</dbReference>
<dbReference type="Proteomes" id="UP001221142">
    <property type="component" value="Unassembled WGS sequence"/>
</dbReference>
<accession>A0AAD7FDP7</accession>
<evidence type="ECO:0000256" key="2">
    <source>
        <dbReference type="ARBA" id="ARBA00022741"/>
    </source>
</evidence>
<dbReference type="GO" id="GO:0005524">
    <property type="term" value="F:ATP binding"/>
    <property type="evidence" value="ECO:0007669"/>
    <property type="project" value="UniProtKB-KW"/>
</dbReference>
<dbReference type="Pfam" id="PF07714">
    <property type="entry name" value="PK_Tyr_Ser-Thr"/>
    <property type="match status" value="1"/>
</dbReference>
<dbReference type="InterPro" id="IPR011009">
    <property type="entry name" value="Kinase-like_dom_sf"/>
</dbReference>